<feature type="compositionally biased region" description="Basic and acidic residues" evidence="1">
    <location>
        <begin position="183"/>
        <end position="196"/>
    </location>
</feature>
<protein>
    <submittedName>
        <fullName evidence="2">Uncharacterized protein</fullName>
    </submittedName>
</protein>
<dbReference type="RefSeq" id="YP_009481456.1">
    <property type="nucleotide sequence ID" value="NC_037665.1"/>
</dbReference>
<name>A0A2U7UGH0_9VIRU</name>
<dbReference type="GeneID" id="36841915"/>
<sequence>MTEPPADNEQGLGEHRDKYRDVIGAVNGIQWQMDRPHLREASTASVRTVSAGALVARRPTGAYLEASADAGLVTQYNLVLPCAKIKLASSKRLYTDILVARSNRASHPHDSPNWIVYSGMAREESHRAEDAFGAALDPEAVFCGVAPSLSASCDSNGWEHCMVLSSGLKTRYAPLDEAKAHMQQEMAEAREQETGSRRRRRGARGKKGRAKTNK</sequence>
<feature type="compositionally biased region" description="Basic residues" evidence="1">
    <location>
        <begin position="197"/>
        <end position="214"/>
    </location>
</feature>
<reference evidence="2" key="1">
    <citation type="journal article" date="2018" name="Nat. Commun.">
        <title>Diversity and evolution of the emerging Pandoraviridae family.</title>
        <authorList>
            <person name="Legendre M."/>
            <person name="Fabre E."/>
            <person name="Poirot O."/>
            <person name="Jeudy S."/>
            <person name="Lartigue A."/>
            <person name="Alempic J.M."/>
            <person name="Beucher L."/>
            <person name="Philippe N."/>
            <person name="Bertaux L."/>
            <person name="Christo-Foroux E."/>
            <person name="Labadie K."/>
            <person name="Coute Y."/>
            <person name="Abergel C."/>
            <person name="Claverie J.M."/>
        </authorList>
    </citation>
    <scope>NUCLEOTIDE SEQUENCE [LARGE SCALE GENOMIC DNA]</scope>
    <source>
        <strain evidence="2">Macleodensis</strain>
    </source>
</reference>
<gene>
    <name evidence="2" type="ORF">pmac_cds_772</name>
</gene>
<dbReference type="KEGG" id="vg:36841915"/>
<proteinExistence type="predicted"/>
<accession>A0A2U7UGH0</accession>
<evidence type="ECO:0000313" key="2">
    <source>
        <dbReference type="EMBL" id="AVK77460.1"/>
    </source>
</evidence>
<evidence type="ECO:0000256" key="1">
    <source>
        <dbReference type="SAM" id="MobiDB-lite"/>
    </source>
</evidence>
<organism evidence="2">
    <name type="scientific">Pandoravirus macleodensis</name>
    <dbReference type="NCBI Taxonomy" id="2107707"/>
    <lineage>
        <taxon>Viruses</taxon>
        <taxon>Pandoravirus</taxon>
    </lineage>
</organism>
<dbReference type="EMBL" id="MG011691">
    <property type="protein sequence ID" value="AVK77460.1"/>
    <property type="molecule type" value="Genomic_DNA"/>
</dbReference>
<feature type="region of interest" description="Disordered" evidence="1">
    <location>
        <begin position="183"/>
        <end position="214"/>
    </location>
</feature>
<dbReference type="Proteomes" id="UP000249758">
    <property type="component" value="Segment"/>
</dbReference>